<proteinExistence type="predicted"/>
<dbReference type="Proteomes" id="UP000262538">
    <property type="component" value="Unassembled WGS sequence"/>
</dbReference>
<reference evidence="2 3" key="1">
    <citation type="submission" date="2018-08" db="EMBL/GenBank/DDBJ databases">
        <title>Microbispora. triticiradicis sp. nov., a novel actinomycete isolated from the root of wheat (Triticum aestivum L.)).</title>
        <authorList>
            <person name="Han C."/>
        </authorList>
    </citation>
    <scope>NUCLEOTIDE SEQUENCE [LARGE SCALE GENOMIC DNA]</scope>
    <source>
        <strain evidence="2 3">NEAU-HRDPA2-9</strain>
    </source>
</reference>
<comment type="caution">
    <text evidence="2">The sequence shown here is derived from an EMBL/GenBank/DDBJ whole genome shotgun (WGS) entry which is preliminary data.</text>
</comment>
<sequence length="142" mass="15730">MESMRTSRVTLLSLAVLCTAALTGPAEATTAPRKSLVELREQGGFAGLDDRVRVYTDGCALLSRRTGPVVRRCLTASEWRGLRGALKNLRLGRSEAPPQGADFLAYGLTYQGRRVTRYTLPPSWRPVVDRLQRVLAKYQAPR</sequence>
<evidence type="ECO:0000313" key="3">
    <source>
        <dbReference type="Proteomes" id="UP000262538"/>
    </source>
</evidence>
<feature type="signal peptide" evidence="1">
    <location>
        <begin position="1"/>
        <end position="28"/>
    </location>
</feature>
<organism evidence="2 3">
    <name type="scientific">Microbispora triticiradicis</name>
    <dbReference type="NCBI Taxonomy" id="2200763"/>
    <lineage>
        <taxon>Bacteria</taxon>
        <taxon>Bacillati</taxon>
        <taxon>Actinomycetota</taxon>
        <taxon>Actinomycetes</taxon>
        <taxon>Streptosporangiales</taxon>
        <taxon>Streptosporangiaceae</taxon>
        <taxon>Microbispora</taxon>
    </lineage>
</organism>
<evidence type="ECO:0008006" key="4">
    <source>
        <dbReference type="Google" id="ProtNLM"/>
    </source>
</evidence>
<protein>
    <recommendedName>
        <fullName evidence="4">Secreted protein</fullName>
    </recommendedName>
</protein>
<dbReference type="EMBL" id="QFZU02000284">
    <property type="protein sequence ID" value="RGA00225.1"/>
    <property type="molecule type" value="Genomic_DNA"/>
</dbReference>
<accession>A0ABX9L8E3</accession>
<keyword evidence="1" id="KW-0732">Signal</keyword>
<evidence type="ECO:0000313" key="2">
    <source>
        <dbReference type="EMBL" id="RGA00225.1"/>
    </source>
</evidence>
<feature type="chain" id="PRO_5046878185" description="Secreted protein" evidence="1">
    <location>
        <begin position="29"/>
        <end position="142"/>
    </location>
</feature>
<keyword evidence="3" id="KW-1185">Reference proteome</keyword>
<evidence type="ECO:0000256" key="1">
    <source>
        <dbReference type="SAM" id="SignalP"/>
    </source>
</evidence>
<name>A0ABX9L8E3_9ACTN</name>
<gene>
    <name evidence="2" type="ORF">DI270_035900</name>
</gene>